<dbReference type="Pfam" id="PF00107">
    <property type="entry name" value="ADH_zinc_N"/>
    <property type="match status" value="1"/>
</dbReference>
<name>A0ABW1FWU5_9ACTN</name>
<evidence type="ECO:0000259" key="1">
    <source>
        <dbReference type="SMART" id="SM00829"/>
    </source>
</evidence>
<dbReference type="PANTHER" id="PTHR43677:SF4">
    <property type="entry name" value="QUINONE OXIDOREDUCTASE-LIKE PROTEIN 2"/>
    <property type="match status" value="1"/>
</dbReference>
<dbReference type="InterPro" id="IPR013149">
    <property type="entry name" value="ADH-like_C"/>
</dbReference>
<comment type="caution">
    <text evidence="2">The sequence shown here is derived from an EMBL/GenBank/DDBJ whole genome shotgun (WGS) entry which is preliminary data.</text>
</comment>
<keyword evidence="3" id="KW-1185">Reference proteome</keyword>
<dbReference type="SUPFAM" id="SSF51735">
    <property type="entry name" value="NAD(P)-binding Rossmann-fold domains"/>
    <property type="match status" value="1"/>
</dbReference>
<dbReference type="InterPro" id="IPR036291">
    <property type="entry name" value="NAD(P)-bd_dom_sf"/>
</dbReference>
<dbReference type="RefSeq" id="WP_380579939.1">
    <property type="nucleotide sequence ID" value="NZ_JBHSQJ010000013.1"/>
</dbReference>
<dbReference type="Proteomes" id="UP001596174">
    <property type="component" value="Unassembled WGS sequence"/>
</dbReference>
<evidence type="ECO:0000313" key="2">
    <source>
        <dbReference type="EMBL" id="MFC5906483.1"/>
    </source>
</evidence>
<dbReference type="InterPro" id="IPR013154">
    <property type="entry name" value="ADH-like_N"/>
</dbReference>
<feature type="domain" description="Enoyl reductase (ER)" evidence="1">
    <location>
        <begin position="10"/>
        <end position="313"/>
    </location>
</feature>
<gene>
    <name evidence="2" type="ORF">ACFP3V_04520</name>
</gene>
<organism evidence="2 3">
    <name type="scientific">Streptacidiphilus monticola</name>
    <dbReference type="NCBI Taxonomy" id="2161674"/>
    <lineage>
        <taxon>Bacteria</taxon>
        <taxon>Bacillati</taxon>
        <taxon>Actinomycetota</taxon>
        <taxon>Actinomycetes</taxon>
        <taxon>Kitasatosporales</taxon>
        <taxon>Streptomycetaceae</taxon>
        <taxon>Streptacidiphilus</taxon>
    </lineage>
</organism>
<dbReference type="EMBL" id="JBHSQJ010000013">
    <property type="protein sequence ID" value="MFC5906483.1"/>
    <property type="molecule type" value="Genomic_DNA"/>
</dbReference>
<dbReference type="SUPFAM" id="SSF50129">
    <property type="entry name" value="GroES-like"/>
    <property type="match status" value="1"/>
</dbReference>
<protein>
    <submittedName>
        <fullName evidence="2">Zinc-binding alcohol dehydrogenase family protein</fullName>
    </submittedName>
</protein>
<dbReference type="Gene3D" id="3.40.50.720">
    <property type="entry name" value="NAD(P)-binding Rossmann-like Domain"/>
    <property type="match status" value="1"/>
</dbReference>
<proteinExistence type="predicted"/>
<dbReference type="InterPro" id="IPR011032">
    <property type="entry name" value="GroES-like_sf"/>
</dbReference>
<reference evidence="3" key="1">
    <citation type="journal article" date="2019" name="Int. J. Syst. Evol. Microbiol.">
        <title>The Global Catalogue of Microorganisms (GCM) 10K type strain sequencing project: providing services to taxonomists for standard genome sequencing and annotation.</title>
        <authorList>
            <consortium name="The Broad Institute Genomics Platform"/>
            <consortium name="The Broad Institute Genome Sequencing Center for Infectious Disease"/>
            <person name="Wu L."/>
            <person name="Ma J."/>
        </authorList>
    </citation>
    <scope>NUCLEOTIDE SEQUENCE [LARGE SCALE GENOMIC DNA]</scope>
    <source>
        <strain evidence="3">JCM 4816</strain>
    </source>
</reference>
<evidence type="ECO:0000313" key="3">
    <source>
        <dbReference type="Proteomes" id="UP001596174"/>
    </source>
</evidence>
<dbReference type="PANTHER" id="PTHR43677">
    <property type="entry name" value="SHORT-CHAIN DEHYDROGENASE/REDUCTASE"/>
    <property type="match status" value="1"/>
</dbReference>
<dbReference type="InterPro" id="IPR020843">
    <property type="entry name" value="ER"/>
</dbReference>
<dbReference type="Gene3D" id="3.90.180.10">
    <property type="entry name" value="Medium-chain alcohol dehydrogenases, catalytic domain"/>
    <property type="match status" value="1"/>
</dbReference>
<dbReference type="Pfam" id="PF08240">
    <property type="entry name" value="ADH_N"/>
    <property type="match status" value="1"/>
</dbReference>
<dbReference type="SMART" id="SM00829">
    <property type="entry name" value="PKS_ER"/>
    <property type="match status" value="1"/>
</dbReference>
<dbReference type="InterPro" id="IPR051397">
    <property type="entry name" value="Zn-ADH-like_protein"/>
</dbReference>
<sequence>MRTIGQFRLSEADALTSTVQEAAEPTPGPGQLLVRTEALGVGLGLLRMLRAQRDTRSAPVSPGGEMVGAVTAVGEGVTGYGVGDRVGGVVFDGLYAESVLALPALVSPVPEDVPAAAALALVRGGLVALGALRAGELTTGRSVLVTGAASGVGHLAVQLARAAGAERVVAAVGPTAAAEKAELLRGLGADAVVRYPDEDWGAPVDLVLGGVGDDLVQRGVDLLAPHGRLVAFSAGGGSVDAGSLLGGLKTVTGFSVGLLSRERPELLGAYREELWRFLADGRLRPVTAEFGFAELDRALALVAARANLGRVVLLP</sequence>
<accession>A0ABW1FWU5</accession>